<dbReference type="EMBL" id="CAJVPT010010974">
    <property type="protein sequence ID" value="CAG8575241.1"/>
    <property type="molecule type" value="Genomic_DNA"/>
</dbReference>
<protein>
    <submittedName>
        <fullName evidence="1">2585_t:CDS:1</fullName>
    </submittedName>
</protein>
<name>A0ACA9M9S4_9GLOM</name>
<organism evidence="1 2">
    <name type="scientific">Acaulospora colombiana</name>
    <dbReference type="NCBI Taxonomy" id="27376"/>
    <lineage>
        <taxon>Eukaryota</taxon>
        <taxon>Fungi</taxon>
        <taxon>Fungi incertae sedis</taxon>
        <taxon>Mucoromycota</taxon>
        <taxon>Glomeromycotina</taxon>
        <taxon>Glomeromycetes</taxon>
        <taxon>Diversisporales</taxon>
        <taxon>Acaulosporaceae</taxon>
        <taxon>Acaulospora</taxon>
    </lineage>
</organism>
<comment type="caution">
    <text evidence="1">The sequence shown here is derived from an EMBL/GenBank/DDBJ whole genome shotgun (WGS) entry which is preliminary data.</text>
</comment>
<sequence>MSLTVYLHTVAIVLRPKAEQGVRRLWMSGTLVFLIGYIGWHVDLHLCSHMSSLPYNMPNPQLHAWWHLTASYGSYLICVLIMHERSMILGKGPKIRWIAYVLPYVELPQPSIKYYSEKKSALERIPLLAADVNKAQ</sequence>
<proteinExistence type="predicted"/>
<evidence type="ECO:0000313" key="2">
    <source>
        <dbReference type="Proteomes" id="UP000789525"/>
    </source>
</evidence>
<evidence type="ECO:0000313" key="1">
    <source>
        <dbReference type="EMBL" id="CAG8575241.1"/>
    </source>
</evidence>
<keyword evidence="2" id="KW-1185">Reference proteome</keyword>
<gene>
    <name evidence="1" type="ORF">ACOLOM_LOCUS5756</name>
</gene>
<accession>A0ACA9M9S4</accession>
<reference evidence="1" key="1">
    <citation type="submission" date="2021-06" db="EMBL/GenBank/DDBJ databases">
        <authorList>
            <person name="Kallberg Y."/>
            <person name="Tangrot J."/>
            <person name="Rosling A."/>
        </authorList>
    </citation>
    <scope>NUCLEOTIDE SEQUENCE</scope>
    <source>
        <strain evidence="1">CL356</strain>
    </source>
</reference>
<dbReference type="Proteomes" id="UP000789525">
    <property type="component" value="Unassembled WGS sequence"/>
</dbReference>